<protein>
    <submittedName>
        <fullName evidence="2">Polyhydroxybutyrate depolymerase</fullName>
    </submittedName>
</protein>
<proteinExistence type="predicted"/>
<dbReference type="RefSeq" id="WP_184951880.1">
    <property type="nucleotide sequence ID" value="NZ_BOMC01000080.1"/>
</dbReference>
<dbReference type="SUPFAM" id="SSF53474">
    <property type="entry name" value="alpha/beta-Hydrolases"/>
    <property type="match status" value="1"/>
</dbReference>
<name>A0A7W7G3Y2_9ACTN</name>
<keyword evidence="3" id="KW-1185">Reference proteome</keyword>
<dbReference type="InterPro" id="IPR029058">
    <property type="entry name" value="AB_hydrolase_fold"/>
</dbReference>
<dbReference type="Proteomes" id="UP000542742">
    <property type="component" value="Unassembled WGS sequence"/>
</dbReference>
<dbReference type="EMBL" id="JACHMF010000001">
    <property type="protein sequence ID" value="MBB4693236.1"/>
    <property type="molecule type" value="Genomic_DNA"/>
</dbReference>
<evidence type="ECO:0000313" key="2">
    <source>
        <dbReference type="EMBL" id="MBB4693236.1"/>
    </source>
</evidence>
<keyword evidence="1" id="KW-0732">Signal</keyword>
<dbReference type="AlphaFoldDB" id="A0A7W7G3Y2"/>
<accession>A0A7W7G3Y2</accession>
<evidence type="ECO:0000313" key="3">
    <source>
        <dbReference type="Proteomes" id="UP000542742"/>
    </source>
</evidence>
<organism evidence="2 3">
    <name type="scientific">Paractinoplanes abujensis</name>
    <dbReference type="NCBI Taxonomy" id="882441"/>
    <lineage>
        <taxon>Bacteria</taxon>
        <taxon>Bacillati</taxon>
        <taxon>Actinomycetota</taxon>
        <taxon>Actinomycetes</taxon>
        <taxon>Micromonosporales</taxon>
        <taxon>Micromonosporaceae</taxon>
        <taxon>Paractinoplanes</taxon>
    </lineage>
</organism>
<gene>
    <name evidence="2" type="ORF">BKA14_003384</name>
</gene>
<dbReference type="PANTHER" id="PTHR43037">
    <property type="entry name" value="UNNAMED PRODUCT-RELATED"/>
    <property type="match status" value="1"/>
</dbReference>
<dbReference type="Gene3D" id="3.40.50.1820">
    <property type="entry name" value="alpha/beta hydrolase"/>
    <property type="match status" value="1"/>
</dbReference>
<comment type="caution">
    <text evidence="2">The sequence shown here is derived from an EMBL/GenBank/DDBJ whole genome shotgun (WGS) entry which is preliminary data.</text>
</comment>
<evidence type="ECO:0000256" key="1">
    <source>
        <dbReference type="ARBA" id="ARBA00022729"/>
    </source>
</evidence>
<dbReference type="PANTHER" id="PTHR43037:SF1">
    <property type="entry name" value="BLL1128 PROTEIN"/>
    <property type="match status" value="1"/>
</dbReference>
<dbReference type="InterPro" id="IPR050955">
    <property type="entry name" value="Plant_Biomass_Hydrol_Est"/>
</dbReference>
<sequence>MQIDAAGRTRSYTLLEPAGGHDRLLLVFHGSTQNGAKFRSFTGHAFDAVPGTAVAYLDGYRGNWNDARLGSRFPARRAGVDDVAFAEAVIKRHAYGREVYAAGYSNGGGLVVRLLHERPDLLAGAAIIAAQQPAPSNFLDPGLPVVPKPVLIVHGTADRIIPYRGGEMAAWARLAFKVSGEMLSAPETAAYFAARNGITTPPTSVDLSGSLTRTDHRQDGKPPVRLFTAHGAGHTVPGPHAAPRLVGRTNHELHVTTAMADFLWP</sequence>
<reference evidence="2 3" key="1">
    <citation type="submission" date="2020-08" db="EMBL/GenBank/DDBJ databases">
        <title>Sequencing the genomes of 1000 actinobacteria strains.</title>
        <authorList>
            <person name="Klenk H.-P."/>
        </authorList>
    </citation>
    <scope>NUCLEOTIDE SEQUENCE [LARGE SCALE GENOMIC DNA]</scope>
    <source>
        <strain evidence="2 3">DSM 45518</strain>
    </source>
</reference>